<evidence type="ECO:0000313" key="4">
    <source>
        <dbReference type="Proteomes" id="UP000030669"/>
    </source>
</evidence>
<gene>
    <name evidence="3" type="ORF">GLOTRDRAFT_128926</name>
</gene>
<keyword evidence="2" id="KW-1133">Transmembrane helix</keyword>
<dbReference type="Proteomes" id="UP000030669">
    <property type="component" value="Unassembled WGS sequence"/>
</dbReference>
<reference evidence="3 4" key="1">
    <citation type="journal article" date="2012" name="Science">
        <title>The Paleozoic origin of enzymatic lignin decomposition reconstructed from 31 fungal genomes.</title>
        <authorList>
            <person name="Floudas D."/>
            <person name="Binder M."/>
            <person name="Riley R."/>
            <person name="Barry K."/>
            <person name="Blanchette R.A."/>
            <person name="Henrissat B."/>
            <person name="Martinez A.T."/>
            <person name="Otillar R."/>
            <person name="Spatafora J.W."/>
            <person name="Yadav J.S."/>
            <person name="Aerts A."/>
            <person name="Benoit I."/>
            <person name="Boyd A."/>
            <person name="Carlson A."/>
            <person name="Copeland A."/>
            <person name="Coutinho P.M."/>
            <person name="de Vries R.P."/>
            <person name="Ferreira P."/>
            <person name="Findley K."/>
            <person name="Foster B."/>
            <person name="Gaskell J."/>
            <person name="Glotzer D."/>
            <person name="Gorecki P."/>
            <person name="Heitman J."/>
            <person name="Hesse C."/>
            <person name="Hori C."/>
            <person name="Igarashi K."/>
            <person name="Jurgens J.A."/>
            <person name="Kallen N."/>
            <person name="Kersten P."/>
            <person name="Kohler A."/>
            <person name="Kuees U."/>
            <person name="Kumar T.K.A."/>
            <person name="Kuo A."/>
            <person name="LaButti K."/>
            <person name="Larrondo L.F."/>
            <person name="Lindquist E."/>
            <person name="Ling A."/>
            <person name="Lombard V."/>
            <person name="Lucas S."/>
            <person name="Lundell T."/>
            <person name="Martin R."/>
            <person name="McLaughlin D.J."/>
            <person name="Morgenstern I."/>
            <person name="Morin E."/>
            <person name="Murat C."/>
            <person name="Nagy L.G."/>
            <person name="Nolan M."/>
            <person name="Ohm R.A."/>
            <person name="Patyshakuliyeva A."/>
            <person name="Rokas A."/>
            <person name="Ruiz-Duenas F.J."/>
            <person name="Sabat G."/>
            <person name="Salamov A."/>
            <person name="Samejima M."/>
            <person name="Schmutz J."/>
            <person name="Slot J.C."/>
            <person name="St John F."/>
            <person name="Stenlid J."/>
            <person name="Sun H."/>
            <person name="Sun S."/>
            <person name="Syed K."/>
            <person name="Tsang A."/>
            <person name="Wiebenga A."/>
            <person name="Young D."/>
            <person name="Pisabarro A."/>
            <person name="Eastwood D.C."/>
            <person name="Martin F."/>
            <person name="Cullen D."/>
            <person name="Grigoriev I.V."/>
            <person name="Hibbett D.S."/>
        </authorList>
    </citation>
    <scope>NUCLEOTIDE SEQUENCE [LARGE SCALE GENOMIC DNA]</scope>
    <source>
        <strain evidence="3 4">ATCC 11539</strain>
    </source>
</reference>
<protein>
    <recommendedName>
        <fullName evidence="5">Transmembrane protein</fullName>
    </recommendedName>
</protein>
<dbReference type="RefSeq" id="XP_007865755.1">
    <property type="nucleotide sequence ID" value="XM_007867564.1"/>
</dbReference>
<evidence type="ECO:0008006" key="5">
    <source>
        <dbReference type="Google" id="ProtNLM"/>
    </source>
</evidence>
<dbReference type="EMBL" id="KB469301">
    <property type="protein sequence ID" value="EPQ55711.1"/>
    <property type="molecule type" value="Genomic_DNA"/>
</dbReference>
<proteinExistence type="predicted"/>
<accession>S7Q6N6</accession>
<dbReference type="KEGG" id="gtr:GLOTRDRAFT_128926"/>
<keyword evidence="2" id="KW-0812">Transmembrane</keyword>
<dbReference type="OrthoDB" id="3264268at2759"/>
<evidence type="ECO:0000256" key="2">
    <source>
        <dbReference type="SAM" id="Phobius"/>
    </source>
</evidence>
<dbReference type="HOGENOM" id="CLU_1669548_0_0_1"/>
<feature type="region of interest" description="Disordered" evidence="1">
    <location>
        <begin position="48"/>
        <end position="74"/>
    </location>
</feature>
<dbReference type="AlphaFoldDB" id="S7Q6N6"/>
<feature type="region of interest" description="Disordered" evidence="1">
    <location>
        <begin position="122"/>
        <end position="141"/>
    </location>
</feature>
<evidence type="ECO:0000313" key="3">
    <source>
        <dbReference type="EMBL" id="EPQ55711.1"/>
    </source>
</evidence>
<sequence length="158" mass="16791">MAEPGVEEQPASKSSQRKLATFAGALGGAFGVLSVAFCVVSATILVRRRRARSESTHPEAGVSGVDNDDDIDGMATSQVPMAEVTLHTPRGLASLTSITQPPPYALPPVVVELTRQQTEEVPEYATLTHSDPPPTFAEAIRSPIPPLLANLRTSHRRA</sequence>
<keyword evidence="2" id="KW-0472">Membrane</keyword>
<organism evidence="3 4">
    <name type="scientific">Gloeophyllum trabeum (strain ATCC 11539 / FP-39264 / Madison 617)</name>
    <name type="common">Brown rot fungus</name>
    <dbReference type="NCBI Taxonomy" id="670483"/>
    <lineage>
        <taxon>Eukaryota</taxon>
        <taxon>Fungi</taxon>
        <taxon>Dikarya</taxon>
        <taxon>Basidiomycota</taxon>
        <taxon>Agaricomycotina</taxon>
        <taxon>Agaricomycetes</taxon>
        <taxon>Gloeophyllales</taxon>
        <taxon>Gloeophyllaceae</taxon>
        <taxon>Gloeophyllum</taxon>
    </lineage>
</organism>
<name>S7Q6N6_GLOTA</name>
<keyword evidence="4" id="KW-1185">Reference proteome</keyword>
<evidence type="ECO:0000256" key="1">
    <source>
        <dbReference type="SAM" id="MobiDB-lite"/>
    </source>
</evidence>
<dbReference type="GeneID" id="19301821"/>
<feature type="transmembrane region" description="Helical" evidence="2">
    <location>
        <begin position="20"/>
        <end position="46"/>
    </location>
</feature>